<dbReference type="PANTHER" id="PTHR43292:SF3">
    <property type="entry name" value="ACYL-COA DEHYDROGENASE FADE29"/>
    <property type="match status" value="1"/>
</dbReference>
<evidence type="ECO:0000259" key="7">
    <source>
        <dbReference type="Pfam" id="PF00441"/>
    </source>
</evidence>
<evidence type="ECO:0000259" key="9">
    <source>
        <dbReference type="Pfam" id="PF02771"/>
    </source>
</evidence>
<keyword evidence="3 6" id="KW-0285">Flavoprotein</keyword>
<dbReference type="InterPro" id="IPR036250">
    <property type="entry name" value="AcylCo_DH-like_C"/>
</dbReference>
<dbReference type="Pfam" id="PF02770">
    <property type="entry name" value="Acyl-CoA_dh_M"/>
    <property type="match status" value="1"/>
</dbReference>
<dbReference type="EMBL" id="JBHUCP010000019">
    <property type="protein sequence ID" value="MFD1532741.1"/>
    <property type="molecule type" value="Genomic_DNA"/>
</dbReference>
<dbReference type="InterPro" id="IPR046373">
    <property type="entry name" value="Acyl-CoA_Oxase/DH_mid-dom_sf"/>
</dbReference>
<dbReference type="Gene3D" id="1.10.540.10">
    <property type="entry name" value="Acyl-CoA dehydrogenase/oxidase, N-terminal domain"/>
    <property type="match status" value="1"/>
</dbReference>
<organism evidence="10 11">
    <name type="scientific">Pseudonocardia aurantiaca</name>
    <dbReference type="NCBI Taxonomy" id="75290"/>
    <lineage>
        <taxon>Bacteria</taxon>
        <taxon>Bacillati</taxon>
        <taxon>Actinomycetota</taxon>
        <taxon>Actinomycetes</taxon>
        <taxon>Pseudonocardiales</taxon>
        <taxon>Pseudonocardiaceae</taxon>
        <taxon>Pseudonocardia</taxon>
    </lineage>
</organism>
<name>A0ABW4FRX9_9PSEU</name>
<gene>
    <name evidence="10" type="ORF">ACFSCY_25285</name>
</gene>
<feature type="domain" description="Acyl-CoA dehydrogenase/oxidase N-terminal" evidence="9">
    <location>
        <begin position="6"/>
        <end position="119"/>
    </location>
</feature>
<keyword evidence="4 6" id="KW-0274">FAD</keyword>
<sequence>MYLSYTDEQLRLQQEIRAYFGELIPPDAEAAMTEEGGHDGPVTRRIRQRMGDDGWLGVGWPKEYGGRSLSALEQFIFFDEANRAKAPLPLIALNTVGPTLMHYGTEEQKRRHLPAILSGREDWAIGYSEPSAGTDLAALTTKAVRDGDNYVIQGSKVFTSGGDTADFIWLAARTGLTEARHRGISVFIVPTSSPGFSAVPLHVVGGGHTTFSYYEDVRVPAENLVLGENQGWTLITSQLNHERVALAANAGRWFRLFDDVLDWSRQTKMGSGERVIDLSWVQLLLGRAHAMIEAVKLANWRMAAALNAGELTASDSSAAKVLGTEAHQEVARLLLEILGQAGYLRSGSPGSVLRGRLENEYRSAIVGTFGGGNNEIQREIIAWTGLGMPRGGR</sequence>
<evidence type="ECO:0000256" key="6">
    <source>
        <dbReference type="RuleBase" id="RU362125"/>
    </source>
</evidence>
<dbReference type="Gene3D" id="1.20.140.10">
    <property type="entry name" value="Butyryl-CoA Dehydrogenase, subunit A, domain 3"/>
    <property type="match status" value="1"/>
</dbReference>
<comment type="cofactor">
    <cofactor evidence="1 6">
        <name>FAD</name>
        <dbReference type="ChEBI" id="CHEBI:57692"/>
    </cofactor>
</comment>
<dbReference type="InterPro" id="IPR052161">
    <property type="entry name" value="Mycobact_Acyl-CoA_DH"/>
</dbReference>
<dbReference type="InterPro" id="IPR006091">
    <property type="entry name" value="Acyl-CoA_Oxase/DH_mid-dom"/>
</dbReference>
<dbReference type="InterPro" id="IPR013786">
    <property type="entry name" value="AcylCoA_DH/ox_N"/>
</dbReference>
<dbReference type="SUPFAM" id="SSF47203">
    <property type="entry name" value="Acyl-CoA dehydrogenase C-terminal domain-like"/>
    <property type="match status" value="1"/>
</dbReference>
<proteinExistence type="inferred from homology"/>
<dbReference type="Gene3D" id="2.40.110.10">
    <property type="entry name" value="Butyryl-CoA Dehydrogenase, subunit A, domain 2"/>
    <property type="match status" value="1"/>
</dbReference>
<comment type="caution">
    <text evidence="10">The sequence shown here is derived from an EMBL/GenBank/DDBJ whole genome shotgun (WGS) entry which is preliminary data.</text>
</comment>
<dbReference type="InterPro" id="IPR009100">
    <property type="entry name" value="AcylCoA_DH/oxidase_NM_dom_sf"/>
</dbReference>
<evidence type="ECO:0000259" key="8">
    <source>
        <dbReference type="Pfam" id="PF02770"/>
    </source>
</evidence>
<dbReference type="InterPro" id="IPR037069">
    <property type="entry name" value="AcylCoA_DH/ox_N_sf"/>
</dbReference>
<accession>A0ABW4FRX9</accession>
<evidence type="ECO:0000256" key="5">
    <source>
        <dbReference type="ARBA" id="ARBA00023002"/>
    </source>
</evidence>
<protein>
    <submittedName>
        <fullName evidence="10">Acyl-CoA dehydrogenase family protein</fullName>
    </submittedName>
</protein>
<keyword evidence="11" id="KW-1185">Reference proteome</keyword>
<evidence type="ECO:0000313" key="10">
    <source>
        <dbReference type="EMBL" id="MFD1532741.1"/>
    </source>
</evidence>
<keyword evidence="5 6" id="KW-0560">Oxidoreductase</keyword>
<evidence type="ECO:0000256" key="3">
    <source>
        <dbReference type="ARBA" id="ARBA00022630"/>
    </source>
</evidence>
<evidence type="ECO:0000256" key="2">
    <source>
        <dbReference type="ARBA" id="ARBA00009347"/>
    </source>
</evidence>
<dbReference type="RefSeq" id="WP_343978441.1">
    <property type="nucleotide sequence ID" value="NZ_BAAAJG010000010.1"/>
</dbReference>
<dbReference type="InterPro" id="IPR009075">
    <property type="entry name" value="AcylCo_DH/oxidase_C"/>
</dbReference>
<reference evidence="11" key="1">
    <citation type="journal article" date="2019" name="Int. J. Syst. Evol. Microbiol.">
        <title>The Global Catalogue of Microorganisms (GCM) 10K type strain sequencing project: providing services to taxonomists for standard genome sequencing and annotation.</title>
        <authorList>
            <consortium name="The Broad Institute Genomics Platform"/>
            <consortium name="The Broad Institute Genome Sequencing Center for Infectious Disease"/>
            <person name="Wu L."/>
            <person name="Ma J."/>
        </authorList>
    </citation>
    <scope>NUCLEOTIDE SEQUENCE [LARGE SCALE GENOMIC DNA]</scope>
    <source>
        <strain evidence="11">JCM 12165</strain>
    </source>
</reference>
<dbReference type="Pfam" id="PF00441">
    <property type="entry name" value="Acyl-CoA_dh_1"/>
    <property type="match status" value="1"/>
</dbReference>
<evidence type="ECO:0000256" key="4">
    <source>
        <dbReference type="ARBA" id="ARBA00022827"/>
    </source>
</evidence>
<comment type="similarity">
    <text evidence="2 6">Belongs to the acyl-CoA dehydrogenase family.</text>
</comment>
<dbReference type="SUPFAM" id="SSF56645">
    <property type="entry name" value="Acyl-CoA dehydrogenase NM domain-like"/>
    <property type="match status" value="1"/>
</dbReference>
<evidence type="ECO:0000313" key="11">
    <source>
        <dbReference type="Proteomes" id="UP001597145"/>
    </source>
</evidence>
<feature type="domain" description="Acyl-CoA dehydrogenase/oxidase C-terminal" evidence="7">
    <location>
        <begin position="229"/>
        <end position="382"/>
    </location>
</feature>
<dbReference type="Pfam" id="PF02771">
    <property type="entry name" value="Acyl-CoA_dh_N"/>
    <property type="match status" value="1"/>
</dbReference>
<feature type="domain" description="Acyl-CoA oxidase/dehydrogenase middle" evidence="8">
    <location>
        <begin position="124"/>
        <end position="205"/>
    </location>
</feature>
<evidence type="ECO:0000256" key="1">
    <source>
        <dbReference type="ARBA" id="ARBA00001974"/>
    </source>
</evidence>
<dbReference type="PANTHER" id="PTHR43292">
    <property type="entry name" value="ACYL-COA DEHYDROGENASE"/>
    <property type="match status" value="1"/>
</dbReference>
<dbReference type="Proteomes" id="UP001597145">
    <property type="component" value="Unassembled WGS sequence"/>
</dbReference>